<keyword evidence="5" id="KW-0378">Hydrolase</keyword>
<evidence type="ECO:0000256" key="6">
    <source>
        <dbReference type="RuleBase" id="RU004168"/>
    </source>
</evidence>
<dbReference type="InterPro" id="IPR001792">
    <property type="entry name" value="Acylphosphatase-like_dom"/>
</dbReference>
<proteinExistence type="inferred from homology"/>
<evidence type="ECO:0000256" key="2">
    <source>
        <dbReference type="ARBA" id="ARBA00012150"/>
    </source>
</evidence>
<dbReference type="InterPro" id="IPR020456">
    <property type="entry name" value="Acylphosphatase"/>
</dbReference>
<evidence type="ECO:0000313" key="9">
    <source>
        <dbReference type="Proteomes" id="UP001299546"/>
    </source>
</evidence>
<dbReference type="PROSITE" id="PS00151">
    <property type="entry name" value="ACYLPHOSPHATASE_2"/>
    <property type="match status" value="1"/>
</dbReference>
<gene>
    <name evidence="8" type="ORF">LIZ65_19495</name>
</gene>
<name>A0ABS8DM72_9FIRM</name>
<dbReference type="Gene3D" id="3.30.70.100">
    <property type="match status" value="1"/>
</dbReference>
<dbReference type="PANTHER" id="PTHR47268">
    <property type="entry name" value="ACYLPHOSPHATASE"/>
    <property type="match status" value="1"/>
</dbReference>
<dbReference type="Proteomes" id="UP001299546">
    <property type="component" value="Unassembled WGS sequence"/>
</dbReference>
<evidence type="ECO:0000259" key="7">
    <source>
        <dbReference type="PROSITE" id="PS51160"/>
    </source>
</evidence>
<accession>A0ABS8DM72</accession>
<sequence length="89" mass="10253">MKKVRKHFIFTGRVQGVGFRYSALYIAQSIGVTGWVKNEWDGTVVLEAQGTEEELDVLVQKLRSRSFIHIDYVSEIEIPLQQESGFHVR</sequence>
<evidence type="ECO:0000313" key="8">
    <source>
        <dbReference type="EMBL" id="MCB7389470.1"/>
    </source>
</evidence>
<comment type="similarity">
    <text evidence="1 6">Belongs to the acylphosphatase family.</text>
</comment>
<protein>
    <recommendedName>
        <fullName evidence="3 5">acylphosphatase</fullName>
        <ecNumber evidence="2 5">3.6.1.7</ecNumber>
    </recommendedName>
</protein>
<dbReference type="EC" id="3.6.1.7" evidence="2 5"/>
<comment type="caution">
    <text evidence="8">The sequence shown here is derived from an EMBL/GenBank/DDBJ whole genome shotgun (WGS) entry which is preliminary data.</text>
</comment>
<evidence type="ECO:0000256" key="5">
    <source>
        <dbReference type="PROSITE-ProRule" id="PRU00520"/>
    </source>
</evidence>
<dbReference type="PROSITE" id="PS51160">
    <property type="entry name" value="ACYLPHOSPHATASE_3"/>
    <property type="match status" value="1"/>
</dbReference>
<reference evidence="8 9" key="1">
    <citation type="submission" date="2021-10" db="EMBL/GenBank/DDBJ databases">
        <title>Collection of gut derived symbiotic bacterial strains cultured from healthy donors.</title>
        <authorList>
            <person name="Lin H."/>
            <person name="Littmann E."/>
            <person name="Kohout C."/>
            <person name="Pamer E.G."/>
        </authorList>
    </citation>
    <scope>NUCLEOTIDE SEQUENCE [LARGE SCALE GENOMIC DNA]</scope>
    <source>
        <strain evidence="8 9">DFI.1.165</strain>
    </source>
</reference>
<comment type="catalytic activity">
    <reaction evidence="4 5">
        <text>an acyl phosphate + H2O = a carboxylate + phosphate + H(+)</text>
        <dbReference type="Rhea" id="RHEA:14965"/>
        <dbReference type="ChEBI" id="CHEBI:15377"/>
        <dbReference type="ChEBI" id="CHEBI:15378"/>
        <dbReference type="ChEBI" id="CHEBI:29067"/>
        <dbReference type="ChEBI" id="CHEBI:43474"/>
        <dbReference type="ChEBI" id="CHEBI:59918"/>
        <dbReference type="EC" id="3.6.1.7"/>
    </reaction>
</comment>
<dbReference type="Pfam" id="PF00708">
    <property type="entry name" value="Acylphosphatase"/>
    <property type="match status" value="1"/>
</dbReference>
<feature type="domain" description="Acylphosphatase-like" evidence="7">
    <location>
        <begin position="5"/>
        <end position="89"/>
    </location>
</feature>
<dbReference type="SUPFAM" id="SSF54975">
    <property type="entry name" value="Acylphosphatase/BLUF domain-like"/>
    <property type="match status" value="1"/>
</dbReference>
<dbReference type="PRINTS" id="PR00112">
    <property type="entry name" value="ACYLPHPHTASE"/>
</dbReference>
<dbReference type="RefSeq" id="WP_066733511.1">
    <property type="nucleotide sequence ID" value="NZ_JAJCIQ010000026.1"/>
</dbReference>
<feature type="active site" evidence="5">
    <location>
        <position position="20"/>
    </location>
</feature>
<evidence type="ECO:0000256" key="3">
    <source>
        <dbReference type="ARBA" id="ARBA00015991"/>
    </source>
</evidence>
<dbReference type="EMBL" id="JAJCIS010000027">
    <property type="protein sequence ID" value="MCB7389470.1"/>
    <property type="molecule type" value="Genomic_DNA"/>
</dbReference>
<feature type="active site" evidence="5">
    <location>
        <position position="38"/>
    </location>
</feature>
<dbReference type="InterPro" id="IPR017968">
    <property type="entry name" value="Acylphosphatase_CS"/>
</dbReference>
<evidence type="ECO:0000256" key="4">
    <source>
        <dbReference type="ARBA" id="ARBA00047645"/>
    </source>
</evidence>
<organism evidence="8 9">
    <name type="scientific">Bariatricus massiliensis</name>
    <dbReference type="NCBI Taxonomy" id="1745713"/>
    <lineage>
        <taxon>Bacteria</taxon>
        <taxon>Bacillati</taxon>
        <taxon>Bacillota</taxon>
        <taxon>Clostridia</taxon>
        <taxon>Lachnospirales</taxon>
        <taxon>Lachnospiraceae</taxon>
        <taxon>Bariatricus</taxon>
    </lineage>
</organism>
<dbReference type="PANTHER" id="PTHR47268:SF4">
    <property type="entry name" value="ACYLPHOSPHATASE"/>
    <property type="match status" value="1"/>
</dbReference>
<keyword evidence="9" id="KW-1185">Reference proteome</keyword>
<dbReference type="InterPro" id="IPR036046">
    <property type="entry name" value="Acylphosphatase-like_dom_sf"/>
</dbReference>
<evidence type="ECO:0000256" key="1">
    <source>
        <dbReference type="ARBA" id="ARBA00005614"/>
    </source>
</evidence>